<proteinExistence type="predicted"/>
<dbReference type="EMBL" id="FOCX01000044">
    <property type="protein sequence ID" value="SEP20357.1"/>
    <property type="molecule type" value="Genomic_DNA"/>
</dbReference>
<dbReference type="RefSeq" id="WP_092664313.1">
    <property type="nucleotide sequence ID" value="NZ_FOCX01000044.1"/>
</dbReference>
<evidence type="ECO:0008006" key="4">
    <source>
        <dbReference type="Google" id="ProtNLM"/>
    </source>
</evidence>
<protein>
    <recommendedName>
        <fullName evidence="4">CopG family transcriptional regulator</fullName>
    </recommendedName>
</protein>
<organism evidence="2 3">
    <name type="scientific">Halorientalis persicus</name>
    <dbReference type="NCBI Taxonomy" id="1367881"/>
    <lineage>
        <taxon>Archaea</taxon>
        <taxon>Methanobacteriati</taxon>
        <taxon>Methanobacteriota</taxon>
        <taxon>Stenosarchaea group</taxon>
        <taxon>Halobacteria</taxon>
        <taxon>Halobacteriales</taxon>
        <taxon>Haloarculaceae</taxon>
        <taxon>Halorientalis</taxon>
    </lineage>
</organism>
<feature type="region of interest" description="Disordered" evidence="1">
    <location>
        <begin position="51"/>
        <end position="81"/>
    </location>
</feature>
<dbReference type="Proteomes" id="UP000198775">
    <property type="component" value="Unassembled WGS sequence"/>
</dbReference>
<evidence type="ECO:0000256" key="1">
    <source>
        <dbReference type="SAM" id="MobiDB-lite"/>
    </source>
</evidence>
<name>A0A1H8VYM7_9EURY</name>
<keyword evidence="3" id="KW-1185">Reference proteome</keyword>
<dbReference type="InterPro" id="IPR055544">
    <property type="entry name" value="DUF7120"/>
</dbReference>
<dbReference type="OrthoDB" id="298109at2157"/>
<evidence type="ECO:0000313" key="2">
    <source>
        <dbReference type="EMBL" id="SEP20357.1"/>
    </source>
</evidence>
<dbReference type="Pfam" id="PF23434">
    <property type="entry name" value="DUF7120"/>
    <property type="match status" value="1"/>
</dbReference>
<gene>
    <name evidence="2" type="ORF">SAMN05216388_104413</name>
</gene>
<sequence>MAKIEMELSDRVENDIERMVNQGEFVNWDEAVEKLLTQGLSAYGPIEEESEELGGDMFQQSVADQQDPAMRDDPSDDEYTL</sequence>
<accession>A0A1H8VYM7</accession>
<dbReference type="AlphaFoldDB" id="A0A1H8VYM7"/>
<evidence type="ECO:0000313" key="3">
    <source>
        <dbReference type="Proteomes" id="UP000198775"/>
    </source>
</evidence>
<reference evidence="3" key="1">
    <citation type="submission" date="2016-10" db="EMBL/GenBank/DDBJ databases">
        <authorList>
            <person name="Varghese N."/>
            <person name="Submissions S."/>
        </authorList>
    </citation>
    <scope>NUCLEOTIDE SEQUENCE [LARGE SCALE GENOMIC DNA]</scope>
    <source>
        <strain evidence="3">IBRC-M 10043</strain>
    </source>
</reference>